<dbReference type="InterPro" id="IPR051678">
    <property type="entry name" value="AGP_Transferase"/>
</dbReference>
<dbReference type="InterPro" id="IPR002575">
    <property type="entry name" value="Aminoglycoside_PTrfase"/>
</dbReference>
<dbReference type="Pfam" id="PF01636">
    <property type="entry name" value="APH"/>
    <property type="match status" value="1"/>
</dbReference>
<dbReference type="InterPro" id="IPR011009">
    <property type="entry name" value="Kinase-like_dom_sf"/>
</dbReference>
<dbReference type="Proteomes" id="UP000308549">
    <property type="component" value="Unassembled WGS sequence"/>
</dbReference>
<comment type="caution">
    <text evidence="2">The sequence shown here is derived from an EMBL/GenBank/DDBJ whole genome shotgun (WGS) entry which is preliminary data.</text>
</comment>
<dbReference type="PANTHER" id="PTHR21310:SF55">
    <property type="entry name" value="AMINOGLYCOSIDE PHOSPHOTRANSFERASE DOMAIN-CONTAINING PROTEIN"/>
    <property type="match status" value="1"/>
</dbReference>
<accession>A0A4U0TJM8</accession>
<dbReference type="Gene3D" id="3.30.200.150">
    <property type="match status" value="1"/>
</dbReference>
<proteinExistence type="predicted"/>
<sequence>MQFVRQHTSVPVPKVYMAFEHKGRVYILMERLRGQMIGQGWVYRSKESKDAVLRSLKTMVEEWRAIPAPEKAGVANVDGGPISDPRLPKQFLWGPFSSVDEFHRELRNGIESEHLTGEQPHMPGFDRFISLHEQSWPASVFTHGDLSSSNILCRGDEITGIIDWETAGWYPNYWEYTNAWNVNPRDTFWQQEVDMFVTPWPDALEMETLRRKYFGDY</sequence>
<evidence type="ECO:0000313" key="3">
    <source>
        <dbReference type="Proteomes" id="UP000308549"/>
    </source>
</evidence>
<dbReference type="SUPFAM" id="SSF56112">
    <property type="entry name" value="Protein kinase-like (PK-like)"/>
    <property type="match status" value="1"/>
</dbReference>
<dbReference type="Gene3D" id="3.90.1200.10">
    <property type="match status" value="1"/>
</dbReference>
<organism evidence="2 3">
    <name type="scientific">Salinomyces thailandicus</name>
    <dbReference type="NCBI Taxonomy" id="706561"/>
    <lineage>
        <taxon>Eukaryota</taxon>
        <taxon>Fungi</taxon>
        <taxon>Dikarya</taxon>
        <taxon>Ascomycota</taxon>
        <taxon>Pezizomycotina</taxon>
        <taxon>Dothideomycetes</taxon>
        <taxon>Dothideomycetidae</taxon>
        <taxon>Mycosphaerellales</taxon>
        <taxon>Teratosphaeriaceae</taxon>
        <taxon>Salinomyces</taxon>
    </lineage>
</organism>
<dbReference type="CDD" id="cd05120">
    <property type="entry name" value="APH_ChoK_like"/>
    <property type="match status" value="1"/>
</dbReference>
<reference evidence="2 3" key="1">
    <citation type="submission" date="2017-03" db="EMBL/GenBank/DDBJ databases">
        <title>Genomes of endolithic fungi from Antarctica.</title>
        <authorList>
            <person name="Coleine C."/>
            <person name="Masonjones S."/>
            <person name="Stajich J.E."/>
        </authorList>
    </citation>
    <scope>NUCLEOTIDE SEQUENCE [LARGE SCALE GENOMIC DNA]</scope>
    <source>
        <strain evidence="2 3">CCFEE 6315</strain>
    </source>
</reference>
<evidence type="ECO:0000313" key="2">
    <source>
        <dbReference type="EMBL" id="TKA21765.1"/>
    </source>
</evidence>
<dbReference type="OrthoDB" id="8300194at2759"/>
<keyword evidence="3" id="KW-1185">Reference proteome</keyword>
<evidence type="ECO:0000259" key="1">
    <source>
        <dbReference type="Pfam" id="PF01636"/>
    </source>
</evidence>
<dbReference type="EMBL" id="NAJL01000102">
    <property type="protein sequence ID" value="TKA21765.1"/>
    <property type="molecule type" value="Genomic_DNA"/>
</dbReference>
<dbReference type="PANTHER" id="PTHR21310">
    <property type="entry name" value="AMINOGLYCOSIDE PHOSPHOTRANSFERASE-RELATED-RELATED"/>
    <property type="match status" value="1"/>
</dbReference>
<dbReference type="AlphaFoldDB" id="A0A4U0TJM8"/>
<name>A0A4U0TJM8_9PEZI</name>
<feature type="domain" description="Aminoglycoside phosphotransferase" evidence="1">
    <location>
        <begin position="1"/>
        <end position="185"/>
    </location>
</feature>
<gene>
    <name evidence="2" type="ORF">B0A50_08690</name>
</gene>
<protein>
    <recommendedName>
        <fullName evidence="1">Aminoglycoside phosphotransferase domain-containing protein</fullName>
    </recommendedName>
</protein>